<dbReference type="GO" id="GO:0004984">
    <property type="term" value="F:olfactory receptor activity"/>
    <property type="evidence" value="ECO:0007669"/>
    <property type="project" value="InterPro"/>
</dbReference>
<dbReference type="Pfam" id="PF02949">
    <property type="entry name" value="7tm_6"/>
    <property type="match status" value="1"/>
</dbReference>
<evidence type="ECO:0000256" key="7">
    <source>
        <dbReference type="ARBA" id="ARBA00023136"/>
    </source>
</evidence>
<evidence type="ECO:0000256" key="1">
    <source>
        <dbReference type="ARBA" id="ARBA00004651"/>
    </source>
</evidence>
<sequence>MIRFLINIWMKLSQSRAVENAGPREKAFHEIVYRLTFLEGISTSDDYLSYTIFSIIARSLSFTVVCLQLWHLFCDDLILDDMLSCINVFIIHLITLWKLTIMVRDKNVFKRLAKALDSPSLDISTQKRKDIVQYWVDTHKNYLRFLLSIAYPTLIVWQTYALLDNVEYNLMLDVKIPYEYEGHPLRYMLTYVAVGTMFHYASMMTVLADCITQSHLIPLVCQFAVLADCFENIFEECALEFQASFPEIGRHELVKNNMFVEAYLRRLSDLVTQHQVVLDQTMDLKRILSNPMLGQLACSVIINILVGYQATTTFTQSLGKFFQSLLYLSYNMLVLYLFCRWCEEITIQSQNIGQSAYFSGWESGISQAPGVRATMMLIIARSNKPLVFLAGGMYPLSLSSYTTLVKTSYSAFNLLLKTDE</sequence>
<dbReference type="EMBL" id="MN171163">
    <property type="protein sequence ID" value="QNS36243.1"/>
    <property type="molecule type" value="mRNA"/>
</dbReference>
<evidence type="ECO:0000256" key="3">
    <source>
        <dbReference type="ARBA" id="ARBA00022606"/>
    </source>
</evidence>
<feature type="transmembrane region" description="Helical" evidence="10">
    <location>
        <begin position="47"/>
        <end position="70"/>
    </location>
</feature>
<keyword evidence="2" id="KW-1003">Cell membrane</keyword>
<evidence type="ECO:0000256" key="10">
    <source>
        <dbReference type="RuleBase" id="RU351113"/>
    </source>
</evidence>
<keyword evidence="9 10" id="KW-0807">Transducer</keyword>
<keyword evidence="6 10" id="KW-1133">Transmembrane helix</keyword>
<keyword evidence="5 10" id="KW-0552">Olfaction</keyword>
<comment type="similarity">
    <text evidence="10">Belongs to the insect chemoreceptor superfamily. Heteromeric odorant receptor channel (TC 1.A.69) family.</text>
</comment>
<dbReference type="InterPro" id="IPR004117">
    <property type="entry name" value="7tm6_olfct_rcpt"/>
</dbReference>
<dbReference type="PANTHER" id="PTHR21137:SF35">
    <property type="entry name" value="ODORANT RECEPTOR 19A-RELATED"/>
    <property type="match status" value="1"/>
</dbReference>
<proteinExistence type="evidence at transcript level"/>
<keyword evidence="7 10" id="KW-0472">Membrane</keyword>
<dbReference type="PANTHER" id="PTHR21137">
    <property type="entry name" value="ODORANT RECEPTOR"/>
    <property type="match status" value="1"/>
</dbReference>
<feature type="transmembrane region" description="Helical" evidence="10">
    <location>
        <begin position="321"/>
        <end position="339"/>
    </location>
</feature>
<evidence type="ECO:0000256" key="8">
    <source>
        <dbReference type="ARBA" id="ARBA00023170"/>
    </source>
</evidence>
<keyword evidence="3 10" id="KW-0716">Sensory transduction</keyword>
<protein>
    <recommendedName>
        <fullName evidence="10">Odorant receptor</fullName>
    </recommendedName>
</protein>
<accession>A0A7H1DHB7</accession>
<keyword evidence="8 10" id="KW-0675">Receptor</keyword>
<evidence type="ECO:0000256" key="6">
    <source>
        <dbReference type="ARBA" id="ARBA00022989"/>
    </source>
</evidence>
<organism evidence="11">
    <name type="scientific">Mythimna separata</name>
    <name type="common">Oriental armyworm</name>
    <name type="synonym">Pseudaletia separata</name>
    <dbReference type="NCBI Taxonomy" id="271217"/>
    <lineage>
        <taxon>Eukaryota</taxon>
        <taxon>Metazoa</taxon>
        <taxon>Ecdysozoa</taxon>
        <taxon>Arthropoda</taxon>
        <taxon>Hexapoda</taxon>
        <taxon>Insecta</taxon>
        <taxon>Pterygota</taxon>
        <taxon>Neoptera</taxon>
        <taxon>Endopterygota</taxon>
        <taxon>Lepidoptera</taxon>
        <taxon>Glossata</taxon>
        <taxon>Ditrysia</taxon>
        <taxon>Noctuoidea</taxon>
        <taxon>Noctuidae</taxon>
        <taxon>Noctuinae</taxon>
        <taxon>Hadenini</taxon>
        <taxon>Mythimna</taxon>
    </lineage>
</organism>
<dbReference type="AlphaFoldDB" id="A0A7H1DHB7"/>
<evidence type="ECO:0000256" key="9">
    <source>
        <dbReference type="ARBA" id="ARBA00023224"/>
    </source>
</evidence>
<dbReference type="GO" id="GO:0007165">
    <property type="term" value="P:signal transduction"/>
    <property type="evidence" value="ECO:0007669"/>
    <property type="project" value="UniProtKB-KW"/>
</dbReference>
<evidence type="ECO:0000256" key="4">
    <source>
        <dbReference type="ARBA" id="ARBA00022692"/>
    </source>
</evidence>
<comment type="caution">
    <text evidence="10">Lacks conserved residue(s) required for the propagation of feature annotation.</text>
</comment>
<dbReference type="GO" id="GO:0005549">
    <property type="term" value="F:odorant binding"/>
    <property type="evidence" value="ECO:0007669"/>
    <property type="project" value="InterPro"/>
</dbReference>
<keyword evidence="4 10" id="KW-0812">Transmembrane</keyword>
<dbReference type="GO" id="GO:0005886">
    <property type="term" value="C:plasma membrane"/>
    <property type="evidence" value="ECO:0007669"/>
    <property type="project" value="UniProtKB-SubCell"/>
</dbReference>
<reference evidence="11" key="1">
    <citation type="submission" date="2019-07" db="EMBL/GenBank/DDBJ databases">
        <authorList>
            <person name="Tang R."/>
            <person name="Jiang N.-J."/>
            <person name="Ning C."/>
            <person name="Li G.-C."/>
            <person name="Huang L.-Q."/>
            <person name="Wang C.-Z."/>
        </authorList>
    </citation>
    <scope>NUCLEOTIDE SEQUENCE</scope>
</reference>
<evidence type="ECO:0000256" key="5">
    <source>
        <dbReference type="ARBA" id="ARBA00022725"/>
    </source>
</evidence>
<comment type="subcellular location">
    <subcellularLocation>
        <location evidence="1 10">Cell membrane</location>
        <topology evidence="1 10">Multi-pass membrane protein</topology>
    </subcellularLocation>
</comment>
<evidence type="ECO:0000313" key="11">
    <source>
        <dbReference type="EMBL" id="QNS36243.1"/>
    </source>
</evidence>
<feature type="transmembrane region" description="Helical" evidence="10">
    <location>
        <begin position="292"/>
        <end position="309"/>
    </location>
</feature>
<feature type="transmembrane region" description="Helical" evidence="10">
    <location>
        <begin position="188"/>
        <end position="208"/>
    </location>
</feature>
<name>A0A7H1DHB7_MYTSE</name>
<feature type="transmembrane region" description="Helical" evidence="10">
    <location>
        <begin position="82"/>
        <end position="101"/>
    </location>
</feature>
<feature type="transmembrane region" description="Helical" evidence="10">
    <location>
        <begin position="142"/>
        <end position="163"/>
    </location>
</feature>
<evidence type="ECO:0000256" key="2">
    <source>
        <dbReference type="ARBA" id="ARBA00022475"/>
    </source>
</evidence>